<evidence type="ECO:0000256" key="3">
    <source>
        <dbReference type="ARBA" id="ARBA00023172"/>
    </source>
</evidence>
<dbReference type="Pfam" id="PF02899">
    <property type="entry name" value="Phage_int_SAM_1"/>
    <property type="match status" value="1"/>
</dbReference>
<evidence type="ECO:0000256" key="1">
    <source>
        <dbReference type="ARBA" id="ARBA00022908"/>
    </source>
</evidence>
<keyword evidence="6" id="KW-1185">Reference proteome</keyword>
<name>A0A411YBJ6_9ACTN</name>
<dbReference type="PROSITE" id="PS51898">
    <property type="entry name" value="TYR_RECOMBINASE"/>
    <property type="match status" value="1"/>
</dbReference>
<evidence type="ECO:0000313" key="5">
    <source>
        <dbReference type="EMBL" id="QBI18542.1"/>
    </source>
</evidence>
<dbReference type="Gene3D" id="1.10.443.10">
    <property type="entry name" value="Intergrase catalytic core"/>
    <property type="match status" value="1"/>
</dbReference>
<dbReference type="Pfam" id="PF00589">
    <property type="entry name" value="Phage_integrase"/>
    <property type="match status" value="1"/>
</dbReference>
<dbReference type="OrthoDB" id="3183879at2"/>
<dbReference type="Gene3D" id="1.10.150.130">
    <property type="match status" value="1"/>
</dbReference>
<feature type="domain" description="Tyr recombinase" evidence="4">
    <location>
        <begin position="216"/>
        <end position="397"/>
    </location>
</feature>
<evidence type="ECO:0000259" key="4">
    <source>
        <dbReference type="PROSITE" id="PS51898"/>
    </source>
</evidence>
<keyword evidence="2" id="KW-0238">DNA-binding</keyword>
<proteinExistence type="predicted"/>
<protein>
    <submittedName>
        <fullName evidence="5">Integrase</fullName>
    </submittedName>
</protein>
<dbReference type="PANTHER" id="PTHR30349:SF90">
    <property type="entry name" value="TYROSINE RECOMBINASE XERD"/>
    <property type="match status" value="1"/>
</dbReference>
<dbReference type="AlphaFoldDB" id="A0A411YBJ6"/>
<gene>
    <name evidence="5" type="ORF">ER308_02490</name>
</gene>
<dbReference type="PANTHER" id="PTHR30349">
    <property type="entry name" value="PHAGE INTEGRASE-RELATED"/>
    <property type="match status" value="1"/>
</dbReference>
<dbReference type="GO" id="GO:0015074">
    <property type="term" value="P:DNA integration"/>
    <property type="evidence" value="ECO:0007669"/>
    <property type="project" value="UniProtKB-KW"/>
</dbReference>
<dbReference type="InterPro" id="IPR050090">
    <property type="entry name" value="Tyrosine_recombinase_XerCD"/>
</dbReference>
<dbReference type="GO" id="GO:0006310">
    <property type="term" value="P:DNA recombination"/>
    <property type="evidence" value="ECO:0007669"/>
    <property type="project" value="UniProtKB-KW"/>
</dbReference>
<dbReference type="GO" id="GO:0003677">
    <property type="term" value="F:DNA binding"/>
    <property type="evidence" value="ECO:0007669"/>
    <property type="project" value="UniProtKB-KW"/>
</dbReference>
<keyword evidence="3" id="KW-0233">DNA recombination</keyword>
<sequence length="404" mass="42834">MSSLLGVRFSGPLESYSSGFADELSRQGYNPVAGLKGQLFLAAHVSRWLADRDLAPAALGSSGVAEEFFADRRAMGYTNYRTVKALGPLLAYLRGLGVVGPAPVAEVTPAEALLERYRAYLTSERGLASATARGYVDAVRSFVAGRVIDGEGDLAGLTAGEVTAFVVATCPGQTQGSARMTVTALRSLLAYLHVAGLLEESVVAAVPSAASWRLSGVPKGLEPGKVARLLASCDRRTRTGRRDFAVLMLLARLGLRAGEVAALELDDIDWRAGELTVRGKGDRHERLPLPNDVGRALVGYLRRGRPTTATGREVFARVRAPLGPMTTRAVTHVVFAAGKRAGLGTVHAHRLRHTAATQLLAAGAGLVEIGQLLRHRSQLSTTIYAKVDTEALRTLARPWPGGVA</sequence>
<dbReference type="EMBL" id="CP036402">
    <property type="protein sequence ID" value="QBI18542.1"/>
    <property type="molecule type" value="Genomic_DNA"/>
</dbReference>
<reference evidence="5 6" key="1">
    <citation type="submission" date="2019-01" db="EMBL/GenBank/DDBJ databases">
        <title>Egibacter rhizosphaerae EGI 80759T.</title>
        <authorList>
            <person name="Chen D.-D."/>
            <person name="Tian Y."/>
            <person name="Jiao J.-Y."/>
            <person name="Zhang X.-T."/>
            <person name="Zhang Y.-G."/>
            <person name="Zhang Y."/>
            <person name="Xiao M."/>
            <person name="Shu W.-S."/>
            <person name="Li W.-J."/>
        </authorList>
    </citation>
    <scope>NUCLEOTIDE SEQUENCE [LARGE SCALE GENOMIC DNA]</scope>
    <source>
        <strain evidence="5 6">EGI 80759</strain>
    </source>
</reference>
<accession>A0A411YBJ6</accession>
<dbReference type="InterPro" id="IPR013762">
    <property type="entry name" value="Integrase-like_cat_sf"/>
</dbReference>
<dbReference type="KEGG" id="erz:ER308_02490"/>
<evidence type="ECO:0000313" key="6">
    <source>
        <dbReference type="Proteomes" id="UP000291469"/>
    </source>
</evidence>
<dbReference type="RefSeq" id="WP_131153540.1">
    <property type="nucleotide sequence ID" value="NZ_CP036402.1"/>
</dbReference>
<dbReference type="SUPFAM" id="SSF56349">
    <property type="entry name" value="DNA breaking-rejoining enzymes"/>
    <property type="match status" value="1"/>
</dbReference>
<dbReference type="Proteomes" id="UP000291469">
    <property type="component" value="Chromosome"/>
</dbReference>
<keyword evidence="1" id="KW-0229">DNA integration</keyword>
<organism evidence="5 6">
    <name type="scientific">Egibacter rhizosphaerae</name>
    <dbReference type="NCBI Taxonomy" id="1670831"/>
    <lineage>
        <taxon>Bacteria</taxon>
        <taxon>Bacillati</taxon>
        <taxon>Actinomycetota</taxon>
        <taxon>Nitriliruptoria</taxon>
        <taxon>Egibacterales</taxon>
        <taxon>Egibacteraceae</taxon>
        <taxon>Egibacter</taxon>
    </lineage>
</organism>
<evidence type="ECO:0000256" key="2">
    <source>
        <dbReference type="ARBA" id="ARBA00023125"/>
    </source>
</evidence>
<dbReference type="InterPro" id="IPR004107">
    <property type="entry name" value="Integrase_SAM-like_N"/>
</dbReference>
<dbReference type="InterPro" id="IPR010998">
    <property type="entry name" value="Integrase_recombinase_N"/>
</dbReference>
<dbReference type="InterPro" id="IPR011010">
    <property type="entry name" value="DNA_brk_join_enz"/>
</dbReference>
<dbReference type="InterPro" id="IPR002104">
    <property type="entry name" value="Integrase_catalytic"/>
</dbReference>